<protein>
    <submittedName>
        <fullName evidence="2">Uncharacterized protein</fullName>
    </submittedName>
</protein>
<feature type="region of interest" description="Disordered" evidence="1">
    <location>
        <begin position="18"/>
        <end position="66"/>
    </location>
</feature>
<dbReference type="EMBL" id="OV725082">
    <property type="protein sequence ID" value="CAH1404091.1"/>
    <property type="molecule type" value="Genomic_DNA"/>
</dbReference>
<evidence type="ECO:0000256" key="1">
    <source>
        <dbReference type="SAM" id="MobiDB-lite"/>
    </source>
</evidence>
<evidence type="ECO:0000313" key="2">
    <source>
        <dbReference type="EMBL" id="CAH1404091.1"/>
    </source>
</evidence>
<sequence length="66" mass="7653">MVRPCCYIRRGKIGKSWKHRWEGRAQEEDQGRHEKAPPEKPLTEEGWKGERKGGWSKTKILGSCST</sequence>
<reference evidence="2" key="1">
    <citation type="submission" date="2022-01" db="EMBL/GenBank/DDBJ databases">
        <authorList>
            <person name="King R."/>
        </authorList>
    </citation>
    <scope>NUCLEOTIDE SEQUENCE</scope>
</reference>
<evidence type="ECO:0000313" key="3">
    <source>
        <dbReference type="Proteomes" id="UP001152798"/>
    </source>
</evidence>
<feature type="compositionally biased region" description="Basic and acidic residues" evidence="1">
    <location>
        <begin position="19"/>
        <end position="53"/>
    </location>
</feature>
<gene>
    <name evidence="2" type="ORF">NEZAVI_LOCUS12560</name>
</gene>
<organism evidence="2 3">
    <name type="scientific">Nezara viridula</name>
    <name type="common">Southern green stink bug</name>
    <name type="synonym">Cimex viridulus</name>
    <dbReference type="NCBI Taxonomy" id="85310"/>
    <lineage>
        <taxon>Eukaryota</taxon>
        <taxon>Metazoa</taxon>
        <taxon>Ecdysozoa</taxon>
        <taxon>Arthropoda</taxon>
        <taxon>Hexapoda</taxon>
        <taxon>Insecta</taxon>
        <taxon>Pterygota</taxon>
        <taxon>Neoptera</taxon>
        <taxon>Paraneoptera</taxon>
        <taxon>Hemiptera</taxon>
        <taxon>Heteroptera</taxon>
        <taxon>Panheteroptera</taxon>
        <taxon>Pentatomomorpha</taxon>
        <taxon>Pentatomoidea</taxon>
        <taxon>Pentatomidae</taxon>
        <taxon>Pentatominae</taxon>
        <taxon>Nezara</taxon>
    </lineage>
</organism>
<dbReference type="AlphaFoldDB" id="A0A9P0HMC8"/>
<keyword evidence="3" id="KW-1185">Reference proteome</keyword>
<name>A0A9P0HMC8_NEZVI</name>
<accession>A0A9P0HMC8</accession>
<dbReference type="Proteomes" id="UP001152798">
    <property type="component" value="Chromosome 6"/>
</dbReference>
<proteinExistence type="predicted"/>